<dbReference type="PANTHER" id="PTHR11439:SF470">
    <property type="entry name" value="CYSTEINE-RICH RLK (RECEPTOR-LIKE PROTEIN KINASE) 8"/>
    <property type="match status" value="1"/>
</dbReference>
<dbReference type="GeneID" id="107929425"/>
<dbReference type="PANTHER" id="PTHR11439">
    <property type="entry name" value="GAG-POL-RELATED RETROTRANSPOSON"/>
    <property type="match status" value="1"/>
</dbReference>
<accession>A0A1U8LP59</accession>
<reference evidence="2" key="1">
    <citation type="journal article" date="2020" name="Nat. Genet.">
        <title>Genomic diversifications of five Gossypium allopolyploid species and their impact on cotton improvement.</title>
        <authorList>
            <person name="Chen Z.J."/>
            <person name="Sreedasyam A."/>
            <person name="Ando A."/>
            <person name="Song Q."/>
            <person name="De Santiago L.M."/>
            <person name="Hulse-Kemp A.M."/>
            <person name="Ding M."/>
            <person name="Ye W."/>
            <person name="Kirkbride R.C."/>
            <person name="Jenkins J."/>
            <person name="Plott C."/>
            <person name="Lovell J."/>
            <person name="Lin Y.M."/>
            <person name="Vaughn R."/>
            <person name="Liu B."/>
            <person name="Simpson S."/>
            <person name="Scheffler B.E."/>
            <person name="Wen L."/>
            <person name="Saski C.A."/>
            <person name="Grover C.E."/>
            <person name="Hu G."/>
            <person name="Conover J.L."/>
            <person name="Carlson J.W."/>
            <person name="Shu S."/>
            <person name="Boston L.B."/>
            <person name="Williams M."/>
            <person name="Peterson D.G."/>
            <person name="McGee K."/>
            <person name="Jones D.C."/>
            <person name="Wendel J.F."/>
            <person name="Stelly D.M."/>
            <person name="Grimwood J."/>
            <person name="Schmutz J."/>
        </authorList>
    </citation>
    <scope>NUCLEOTIDE SEQUENCE [LARGE SCALE GENOMIC DNA]</scope>
    <source>
        <strain evidence="2">cv. TM-1</strain>
    </source>
</reference>
<keyword evidence="2" id="KW-1185">Reference proteome</keyword>
<proteinExistence type="predicted"/>
<dbReference type="STRING" id="3635.A0A1U8LP59"/>
<dbReference type="KEGG" id="ghi:107929425"/>
<evidence type="ECO:0000313" key="3">
    <source>
        <dbReference type="RefSeq" id="XP_016716330.1"/>
    </source>
</evidence>
<sequence length="149" mass="17039">MDVYNAFLYGDFDEEVYMKLPLGFAPKKPRMVCHTKGSVRIDVLVYVDDLLISGNDSAAFKTFEGPDSPYSINVLSQFMYEPRQEHWNAALGVVRYLKGYPSQGILLRFDSDLSLKGWCDFGLDWLSINSTFTYWLACLSGIISYFLKN</sequence>
<keyword evidence="1" id="KW-0812">Transmembrane</keyword>
<gene>
    <name evidence="3" type="primary">LOC107929425</name>
</gene>
<name>A0A1U8LP59_GOSHI</name>
<keyword evidence="1" id="KW-1133">Transmembrane helix</keyword>
<organism evidence="2 3">
    <name type="scientific">Gossypium hirsutum</name>
    <name type="common">Upland cotton</name>
    <name type="synonym">Gossypium mexicanum</name>
    <dbReference type="NCBI Taxonomy" id="3635"/>
    <lineage>
        <taxon>Eukaryota</taxon>
        <taxon>Viridiplantae</taxon>
        <taxon>Streptophyta</taxon>
        <taxon>Embryophyta</taxon>
        <taxon>Tracheophyta</taxon>
        <taxon>Spermatophyta</taxon>
        <taxon>Magnoliopsida</taxon>
        <taxon>eudicotyledons</taxon>
        <taxon>Gunneridae</taxon>
        <taxon>Pentapetalae</taxon>
        <taxon>rosids</taxon>
        <taxon>malvids</taxon>
        <taxon>Malvales</taxon>
        <taxon>Malvaceae</taxon>
        <taxon>Malvoideae</taxon>
        <taxon>Gossypium</taxon>
    </lineage>
</organism>
<dbReference type="AlphaFoldDB" id="A0A1U8LP59"/>
<keyword evidence="1" id="KW-0472">Membrane</keyword>
<dbReference type="OrthoDB" id="412581at2759"/>
<evidence type="ECO:0000313" key="2">
    <source>
        <dbReference type="Proteomes" id="UP000818029"/>
    </source>
</evidence>
<reference evidence="3" key="2">
    <citation type="submission" date="2025-08" db="UniProtKB">
        <authorList>
            <consortium name="RefSeq"/>
        </authorList>
    </citation>
    <scope>IDENTIFICATION</scope>
</reference>
<dbReference type="RefSeq" id="XP_016716330.1">
    <property type="nucleotide sequence ID" value="XM_016860841.1"/>
</dbReference>
<evidence type="ECO:0000256" key="1">
    <source>
        <dbReference type="SAM" id="Phobius"/>
    </source>
</evidence>
<protein>
    <submittedName>
        <fullName evidence="3">Uncharacterized mitochondrial protein AtMg00810-like</fullName>
    </submittedName>
</protein>
<dbReference type="Proteomes" id="UP000818029">
    <property type="component" value="Chromosome A08"/>
</dbReference>
<feature type="transmembrane region" description="Helical" evidence="1">
    <location>
        <begin position="125"/>
        <end position="147"/>
    </location>
</feature>
<dbReference type="PaxDb" id="3635-A0A1U8LP59"/>